<reference evidence="2 3" key="1">
    <citation type="journal article" date="2019" name="Int. J. Syst. Evol. Microbiol.">
        <title>The Global Catalogue of Microorganisms (GCM) 10K type strain sequencing project: providing services to taxonomists for standard genome sequencing and annotation.</title>
        <authorList>
            <consortium name="The Broad Institute Genomics Platform"/>
            <consortium name="The Broad Institute Genome Sequencing Center for Infectious Disease"/>
            <person name="Wu L."/>
            <person name="Ma J."/>
        </authorList>
    </citation>
    <scope>NUCLEOTIDE SEQUENCE [LARGE SCALE GENOMIC DNA]</scope>
    <source>
        <strain evidence="2 3">JCM 16009</strain>
    </source>
</reference>
<evidence type="ECO:0000256" key="1">
    <source>
        <dbReference type="SAM" id="Phobius"/>
    </source>
</evidence>
<gene>
    <name evidence="2" type="ORF">GCM10009836_22920</name>
</gene>
<keyword evidence="3" id="KW-1185">Reference proteome</keyword>
<sequence length="99" mass="9914">MRTNPGRTRAGRVLRGFSGILAAGLVGLVVVLIVVGWALTTRTGTAGPGTGLLVGHGIAAAVAVAAQVVADRREGLVGAVAAWLVVAVAAVVLAVYWLF</sequence>
<feature type="transmembrane region" description="Helical" evidence="1">
    <location>
        <begin position="20"/>
        <end position="39"/>
    </location>
</feature>
<evidence type="ECO:0008006" key="4">
    <source>
        <dbReference type="Google" id="ProtNLM"/>
    </source>
</evidence>
<evidence type="ECO:0000313" key="3">
    <source>
        <dbReference type="Proteomes" id="UP001500449"/>
    </source>
</evidence>
<accession>A0ABN2MYQ8</accession>
<dbReference type="Proteomes" id="UP001500449">
    <property type="component" value="Unassembled WGS sequence"/>
</dbReference>
<protein>
    <recommendedName>
        <fullName evidence="4">DUF4190 domain-containing protein</fullName>
    </recommendedName>
</protein>
<keyword evidence="1" id="KW-0812">Transmembrane</keyword>
<organism evidence="2 3">
    <name type="scientific">Pseudonocardia ailaonensis</name>
    <dbReference type="NCBI Taxonomy" id="367279"/>
    <lineage>
        <taxon>Bacteria</taxon>
        <taxon>Bacillati</taxon>
        <taxon>Actinomycetota</taxon>
        <taxon>Actinomycetes</taxon>
        <taxon>Pseudonocardiales</taxon>
        <taxon>Pseudonocardiaceae</taxon>
        <taxon>Pseudonocardia</taxon>
    </lineage>
</organism>
<proteinExistence type="predicted"/>
<name>A0ABN2MYQ8_9PSEU</name>
<evidence type="ECO:0000313" key="2">
    <source>
        <dbReference type="EMBL" id="GAA1842942.1"/>
    </source>
</evidence>
<keyword evidence="1" id="KW-0472">Membrane</keyword>
<comment type="caution">
    <text evidence="2">The sequence shown here is derived from an EMBL/GenBank/DDBJ whole genome shotgun (WGS) entry which is preliminary data.</text>
</comment>
<keyword evidence="1" id="KW-1133">Transmembrane helix</keyword>
<feature type="transmembrane region" description="Helical" evidence="1">
    <location>
        <begin position="51"/>
        <end position="69"/>
    </location>
</feature>
<feature type="transmembrane region" description="Helical" evidence="1">
    <location>
        <begin position="76"/>
        <end position="98"/>
    </location>
</feature>
<dbReference type="EMBL" id="BAAAQK010000005">
    <property type="protein sequence ID" value="GAA1842942.1"/>
    <property type="molecule type" value="Genomic_DNA"/>
</dbReference>
<dbReference type="RefSeq" id="WP_344415343.1">
    <property type="nucleotide sequence ID" value="NZ_BAAAQK010000005.1"/>
</dbReference>